<evidence type="ECO:0000313" key="3">
    <source>
        <dbReference type="Proteomes" id="UP000078544"/>
    </source>
</evidence>
<dbReference type="OrthoDB" id="5137645at2759"/>
<feature type="chain" id="PRO_5007835799" evidence="1">
    <location>
        <begin position="17"/>
        <end position="306"/>
    </location>
</feature>
<name>A0A162INL5_9HYPO</name>
<protein>
    <submittedName>
        <fullName evidence="2">Uncharacterized protein</fullName>
    </submittedName>
</protein>
<feature type="signal peptide" evidence="1">
    <location>
        <begin position="1"/>
        <end position="16"/>
    </location>
</feature>
<keyword evidence="1" id="KW-0732">Signal</keyword>
<dbReference type="AlphaFoldDB" id="A0A162INL5"/>
<dbReference type="Proteomes" id="UP000078544">
    <property type="component" value="Unassembled WGS sequence"/>
</dbReference>
<gene>
    <name evidence="2" type="ORF">AAL_04359</name>
</gene>
<reference evidence="2 3" key="1">
    <citation type="journal article" date="2016" name="Genome Biol. Evol.">
        <title>Divergent and convergent evolution of fungal pathogenicity.</title>
        <authorList>
            <person name="Shang Y."/>
            <person name="Xiao G."/>
            <person name="Zheng P."/>
            <person name="Cen K."/>
            <person name="Zhan S."/>
            <person name="Wang C."/>
        </authorList>
    </citation>
    <scope>NUCLEOTIDE SEQUENCE [LARGE SCALE GENOMIC DNA]</scope>
    <source>
        <strain evidence="2 3">RCEF 2490</strain>
    </source>
</reference>
<comment type="caution">
    <text evidence="2">The sequence shown here is derived from an EMBL/GenBank/DDBJ whole genome shotgun (WGS) entry which is preliminary data.</text>
</comment>
<evidence type="ECO:0000313" key="2">
    <source>
        <dbReference type="EMBL" id="KZZ96063.1"/>
    </source>
</evidence>
<keyword evidence="3" id="KW-1185">Reference proteome</keyword>
<accession>A0A162INL5</accession>
<evidence type="ECO:0000256" key="1">
    <source>
        <dbReference type="SAM" id="SignalP"/>
    </source>
</evidence>
<sequence>MRFITAIAGFAALASATYNAGGVEVQTDVQVIASAHADVGASVDIGAARKKYSGFKCPKSMSYCPWTKACSCPPGQKLDLNANICIGDVIKGAWPEPDISVYATVGVSLGTYCAKSPTKICKYDAKHEYCQASLTTITFVASASIALEIAGKVEVDVGANISADLKNVCGGLTGLYLESVIDACILFNTDTYGLGSVLADVEAGVGFSLGLGSIFGSINSWTCKFGWGNCKADCVSKCTKGCKNYLDVVGEVGAHIGGLVGLCILPNVILCVGVATKIVAHVVDGLLCLVGTIIKTVLSTYNCNCH</sequence>
<organism evidence="2 3">
    <name type="scientific">Moelleriella libera RCEF 2490</name>
    <dbReference type="NCBI Taxonomy" id="1081109"/>
    <lineage>
        <taxon>Eukaryota</taxon>
        <taxon>Fungi</taxon>
        <taxon>Dikarya</taxon>
        <taxon>Ascomycota</taxon>
        <taxon>Pezizomycotina</taxon>
        <taxon>Sordariomycetes</taxon>
        <taxon>Hypocreomycetidae</taxon>
        <taxon>Hypocreales</taxon>
        <taxon>Clavicipitaceae</taxon>
        <taxon>Moelleriella</taxon>
    </lineage>
</organism>
<proteinExistence type="predicted"/>
<dbReference type="EMBL" id="AZGY01000008">
    <property type="protein sequence ID" value="KZZ96063.1"/>
    <property type="molecule type" value="Genomic_DNA"/>
</dbReference>